<dbReference type="InterPro" id="IPR010499">
    <property type="entry name" value="AraC_E-bd"/>
</dbReference>
<keyword evidence="3" id="KW-1185">Reference proteome</keyword>
<protein>
    <submittedName>
        <fullName evidence="2">GyrI-like domain-containing protein</fullName>
    </submittedName>
</protein>
<evidence type="ECO:0000259" key="1">
    <source>
        <dbReference type="SMART" id="SM00871"/>
    </source>
</evidence>
<name>A0ABN2M2P8_9ACTN</name>
<evidence type="ECO:0000313" key="2">
    <source>
        <dbReference type="EMBL" id="GAA1807362.1"/>
    </source>
</evidence>
<dbReference type="Gene3D" id="3.20.80.10">
    <property type="entry name" value="Regulatory factor, effector binding domain"/>
    <property type="match status" value="1"/>
</dbReference>
<dbReference type="Proteomes" id="UP001500218">
    <property type="component" value="Unassembled WGS sequence"/>
</dbReference>
<dbReference type="SUPFAM" id="SSF55136">
    <property type="entry name" value="Probable bacterial effector-binding domain"/>
    <property type="match status" value="1"/>
</dbReference>
<organism evidence="2 3">
    <name type="scientific">Luedemannella flava</name>
    <dbReference type="NCBI Taxonomy" id="349316"/>
    <lineage>
        <taxon>Bacteria</taxon>
        <taxon>Bacillati</taxon>
        <taxon>Actinomycetota</taxon>
        <taxon>Actinomycetes</taxon>
        <taxon>Micromonosporales</taxon>
        <taxon>Micromonosporaceae</taxon>
        <taxon>Luedemannella</taxon>
    </lineage>
</organism>
<gene>
    <name evidence="2" type="ORF">GCM10009682_31520</name>
</gene>
<reference evidence="2 3" key="1">
    <citation type="journal article" date="2019" name="Int. J. Syst. Evol. Microbiol.">
        <title>The Global Catalogue of Microorganisms (GCM) 10K type strain sequencing project: providing services to taxonomists for standard genome sequencing and annotation.</title>
        <authorList>
            <consortium name="The Broad Institute Genomics Platform"/>
            <consortium name="The Broad Institute Genome Sequencing Center for Infectious Disease"/>
            <person name="Wu L."/>
            <person name="Ma J."/>
        </authorList>
    </citation>
    <scope>NUCLEOTIDE SEQUENCE [LARGE SCALE GENOMIC DNA]</scope>
    <source>
        <strain evidence="2 3">JCM 13250</strain>
    </source>
</reference>
<feature type="domain" description="AraC effector-binding" evidence="1">
    <location>
        <begin position="6"/>
        <end position="166"/>
    </location>
</feature>
<dbReference type="RefSeq" id="WP_344131739.1">
    <property type="nucleotide sequence ID" value="NZ_BAAALT010000086.1"/>
</dbReference>
<evidence type="ECO:0000313" key="3">
    <source>
        <dbReference type="Proteomes" id="UP001500218"/>
    </source>
</evidence>
<dbReference type="InterPro" id="IPR029442">
    <property type="entry name" value="GyrI-like"/>
</dbReference>
<dbReference type="InterPro" id="IPR011256">
    <property type="entry name" value="Reg_factor_effector_dom_sf"/>
</dbReference>
<dbReference type="SMART" id="SM00871">
    <property type="entry name" value="AraC_E_bind"/>
    <property type="match status" value="1"/>
</dbReference>
<dbReference type="Pfam" id="PF06445">
    <property type="entry name" value="GyrI-like"/>
    <property type="match status" value="1"/>
</dbReference>
<accession>A0ABN2M2P8</accession>
<comment type="caution">
    <text evidence="2">The sequence shown here is derived from an EMBL/GenBank/DDBJ whole genome shotgun (WGS) entry which is preliminary data.</text>
</comment>
<sequence length="167" mass="17988">MVSNSAAPSVVTRAAQPYVGIRCEVTMDTIAAAGDRLPEVFGWLGERGIAPADAPFFKYDVIDMAATLVIEVGVPVAEPVEGEGDIVAGILPAGRYATVTHVGHPDELAGVTGELLSWAEGQGLQFDYRLAEEGEVWACRLEVYHTDPTVEPDMNKWETTLLFRLAD</sequence>
<dbReference type="EMBL" id="BAAALT010000086">
    <property type="protein sequence ID" value="GAA1807362.1"/>
    <property type="molecule type" value="Genomic_DNA"/>
</dbReference>
<proteinExistence type="predicted"/>